<dbReference type="GO" id="GO:0005886">
    <property type="term" value="C:plasma membrane"/>
    <property type="evidence" value="ECO:0007669"/>
    <property type="project" value="TreeGrafter"/>
</dbReference>
<keyword evidence="4" id="KW-1185">Reference proteome</keyword>
<dbReference type="Gene3D" id="3.40.50.150">
    <property type="entry name" value="Vaccinia Virus protein VP39"/>
    <property type="match status" value="1"/>
</dbReference>
<dbReference type="GO" id="GO:0006888">
    <property type="term" value="P:endoplasmic reticulum to Golgi vesicle-mediated transport"/>
    <property type="evidence" value="ECO:0007669"/>
    <property type="project" value="TreeGrafter"/>
</dbReference>
<dbReference type="GO" id="GO:0005789">
    <property type="term" value="C:endoplasmic reticulum membrane"/>
    <property type="evidence" value="ECO:0007669"/>
    <property type="project" value="TreeGrafter"/>
</dbReference>
<evidence type="ECO:0000259" key="2">
    <source>
        <dbReference type="Pfam" id="PF05050"/>
    </source>
</evidence>
<dbReference type="PANTHER" id="PTHR34009:SF2">
    <property type="entry name" value="PROTEIN STAR"/>
    <property type="match status" value="1"/>
</dbReference>
<evidence type="ECO:0000313" key="4">
    <source>
        <dbReference type="Proteomes" id="UP001286313"/>
    </source>
</evidence>
<dbReference type="SUPFAM" id="SSF53335">
    <property type="entry name" value="S-adenosyl-L-methionine-dependent methyltransferases"/>
    <property type="match status" value="1"/>
</dbReference>
<keyword evidence="1" id="KW-1133">Transmembrane helix</keyword>
<protein>
    <recommendedName>
        <fullName evidence="2">Methyltransferase FkbM domain-containing protein</fullName>
    </recommendedName>
</protein>
<dbReference type="GO" id="GO:0031902">
    <property type="term" value="C:late endosome membrane"/>
    <property type="evidence" value="ECO:0007669"/>
    <property type="project" value="TreeGrafter"/>
</dbReference>
<dbReference type="AlphaFoldDB" id="A0AAE1FF20"/>
<dbReference type="EMBL" id="JAWQEG010002274">
    <property type="protein sequence ID" value="KAK3873015.1"/>
    <property type="molecule type" value="Genomic_DNA"/>
</dbReference>
<reference evidence="3" key="1">
    <citation type="submission" date="2023-10" db="EMBL/GenBank/DDBJ databases">
        <title>Genome assemblies of two species of porcelain crab, Petrolisthes cinctipes and Petrolisthes manimaculis (Anomura: Porcellanidae).</title>
        <authorList>
            <person name="Angst P."/>
        </authorList>
    </citation>
    <scope>NUCLEOTIDE SEQUENCE</scope>
    <source>
        <strain evidence="3">PB745_01</strain>
        <tissue evidence="3">Gill</tissue>
    </source>
</reference>
<sequence>MLRYSTCSASVLFCTLALVAGFAVYGILVFFLQVGYMNKDDTLMCLSGPLEADDPKVLEVLRNKYLDPPMDLPYRPIMHAMMNLGKKSHTWPWINHYIKLLFSGHRDGFFIEAGALDGVYLSNTLWLEQEMNWSGLLIEADAINYEALMKRQRRAWSSPTCISSTRYPKKTIFVSHSVRPNSQIMISPWSYRSHGHELDDDIDQSDFDADYRSYSEVQCFPLISYLAALNVTTVDLLSLDIQGSEIKVLSNYLSSSSGVYIRVIVMEYEYDNMDVYFMTKMKHHGYILLAKEMDYIFVKKRDRILQRPEVREILRFTTKRAALEASKNSTPTSNSSQR</sequence>
<comment type="caution">
    <text evidence="3">The sequence shown here is derived from an EMBL/GenBank/DDBJ whole genome shotgun (WGS) entry which is preliminary data.</text>
</comment>
<proteinExistence type="predicted"/>
<keyword evidence="1" id="KW-0812">Transmembrane</keyword>
<dbReference type="GO" id="GO:0005794">
    <property type="term" value="C:Golgi apparatus"/>
    <property type="evidence" value="ECO:0007669"/>
    <property type="project" value="TreeGrafter"/>
</dbReference>
<feature type="domain" description="Methyltransferase FkbM" evidence="2">
    <location>
        <begin position="113"/>
        <end position="287"/>
    </location>
</feature>
<dbReference type="InterPro" id="IPR029063">
    <property type="entry name" value="SAM-dependent_MTases_sf"/>
</dbReference>
<keyword evidence="1" id="KW-0472">Membrane</keyword>
<dbReference type="GO" id="GO:0016197">
    <property type="term" value="P:endosomal transport"/>
    <property type="evidence" value="ECO:0007669"/>
    <property type="project" value="TreeGrafter"/>
</dbReference>
<dbReference type="InterPro" id="IPR053202">
    <property type="entry name" value="EGF_Rcpt_Signaling_Reg"/>
</dbReference>
<name>A0AAE1FF20_PETCI</name>
<gene>
    <name evidence="3" type="ORF">Pcinc_021941</name>
</gene>
<feature type="transmembrane region" description="Helical" evidence="1">
    <location>
        <begin position="12"/>
        <end position="36"/>
    </location>
</feature>
<dbReference type="Proteomes" id="UP001286313">
    <property type="component" value="Unassembled WGS sequence"/>
</dbReference>
<dbReference type="PANTHER" id="PTHR34009">
    <property type="entry name" value="PROTEIN STAR"/>
    <property type="match status" value="1"/>
</dbReference>
<organism evidence="3 4">
    <name type="scientific">Petrolisthes cinctipes</name>
    <name type="common">Flat porcelain crab</name>
    <dbReference type="NCBI Taxonomy" id="88211"/>
    <lineage>
        <taxon>Eukaryota</taxon>
        <taxon>Metazoa</taxon>
        <taxon>Ecdysozoa</taxon>
        <taxon>Arthropoda</taxon>
        <taxon>Crustacea</taxon>
        <taxon>Multicrustacea</taxon>
        <taxon>Malacostraca</taxon>
        <taxon>Eumalacostraca</taxon>
        <taxon>Eucarida</taxon>
        <taxon>Decapoda</taxon>
        <taxon>Pleocyemata</taxon>
        <taxon>Anomura</taxon>
        <taxon>Galatheoidea</taxon>
        <taxon>Porcellanidae</taxon>
        <taxon>Petrolisthes</taxon>
    </lineage>
</organism>
<evidence type="ECO:0000313" key="3">
    <source>
        <dbReference type="EMBL" id="KAK3873015.1"/>
    </source>
</evidence>
<dbReference type="InterPro" id="IPR006342">
    <property type="entry name" value="FkbM_mtfrase"/>
</dbReference>
<evidence type="ECO:0000256" key="1">
    <source>
        <dbReference type="SAM" id="Phobius"/>
    </source>
</evidence>
<accession>A0AAE1FF20</accession>
<dbReference type="Pfam" id="PF05050">
    <property type="entry name" value="Methyltransf_21"/>
    <property type="match status" value="1"/>
</dbReference>